<dbReference type="AlphaFoldDB" id="A0A391P6W5"/>
<reference evidence="2" key="1">
    <citation type="submission" date="2018-09" db="EMBL/GenBank/DDBJ databases">
        <title>Draft Genome Sequence of Mediterraneibacter sp. KCTC 15684.</title>
        <authorList>
            <person name="Kim J.S."/>
            <person name="Han K.I."/>
            <person name="Suh M.K."/>
            <person name="Lee K.C."/>
            <person name="Eom M.K."/>
            <person name="Lee J.H."/>
            <person name="Park S.H."/>
            <person name="Kang S.W."/>
            <person name="Park J.E."/>
            <person name="Oh B.S."/>
            <person name="Yu S.Y."/>
            <person name="Choi S.H."/>
            <person name="Lee D.H."/>
            <person name="Yoon H."/>
            <person name="Kim B."/>
            <person name="Yang S.J."/>
            <person name="Lee J.S."/>
        </authorList>
    </citation>
    <scope>NUCLEOTIDE SEQUENCE [LARGE SCALE GENOMIC DNA]</scope>
    <source>
        <strain evidence="2">KCTC 15684</strain>
    </source>
</reference>
<gene>
    <name evidence="1" type="ORF">KGMB01110_24920</name>
</gene>
<evidence type="ECO:0000313" key="1">
    <source>
        <dbReference type="EMBL" id="GCA68056.1"/>
    </source>
</evidence>
<protein>
    <recommendedName>
        <fullName evidence="3">Bacteriophage Gp15 protein</fullName>
    </recommendedName>
</protein>
<dbReference type="InterPro" id="IPR009660">
    <property type="entry name" value="Phage_A500_Gp15"/>
</dbReference>
<sequence length="200" mass="23226">MANIILDVLPETVEIDGVEYQINSDFRISILFELLMQDDEVGKRQKLMSGLRLYYPVVPQNLTEAVDKMIWFYRCGREAEEDRPGKSGGGRAKQVYSFQYDDDYIYAAFLEQYGIDLQDVEDLHWWKFRALFKGLREDTEIVKIMGYRSIEITSKMPKEQREFYKKMQAIHALPIPDAEKEANDLLTEALLHGGDLTGLV</sequence>
<dbReference type="Pfam" id="PF06854">
    <property type="entry name" value="Phage_Gp15"/>
    <property type="match status" value="1"/>
</dbReference>
<evidence type="ECO:0008006" key="3">
    <source>
        <dbReference type="Google" id="ProtNLM"/>
    </source>
</evidence>
<comment type="caution">
    <text evidence="1">The sequence shown here is derived from an EMBL/GenBank/DDBJ whole genome shotgun (WGS) entry which is preliminary data.</text>
</comment>
<organism evidence="1 2">
    <name type="scientific">Mediterraneibacter butyricigenes</name>
    <dbReference type="NCBI Taxonomy" id="2316025"/>
    <lineage>
        <taxon>Bacteria</taxon>
        <taxon>Bacillati</taxon>
        <taxon>Bacillota</taxon>
        <taxon>Clostridia</taxon>
        <taxon>Lachnospirales</taxon>
        <taxon>Lachnospiraceae</taxon>
        <taxon>Mediterraneibacter</taxon>
    </lineage>
</organism>
<keyword evidence="2" id="KW-1185">Reference proteome</keyword>
<name>A0A391P6W5_9FIRM</name>
<proteinExistence type="predicted"/>
<dbReference type="Proteomes" id="UP000265643">
    <property type="component" value="Unassembled WGS sequence"/>
</dbReference>
<dbReference type="RefSeq" id="WP_119298693.1">
    <property type="nucleotide sequence ID" value="NZ_BHGK01000001.1"/>
</dbReference>
<evidence type="ECO:0000313" key="2">
    <source>
        <dbReference type="Proteomes" id="UP000265643"/>
    </source>
</evidence>
<dbReference type="EMBL" id="BHGK01000001">
    <property type="protein sequence ID" value="GCA68056.1"/>
    <property type="molecule type" value="Genomic_DNA"/>
</dbReference>
<accession>A0A391P6W5</accession>